<evidence type="ECO:0000313" key="3">
    <source>
        <dbReference type="Proteomes" id="UP000198935"/>
    </source>
</evidence>
<gene>
    <name evidence="2" type="ORF">SAMN05421736_101713</name>
</gene>
<accession>A0A1H3I506</accession>
<keyword evidence="1" id="KW-1133">Transmembrane helix</keyword>
<protein>
    <submittedName>
        <fullName evidence="2">Uncharacterized protein</fullName>
    </submittedName>
</protein>
<dbReference type="EMBL" id="FNPI01000001">
    <property type="protein sequence ID" value="SDY22525.1"/>
    <property type="molecule type" value="Genomic_DNA"/>
</dbReference>
<feature type="transmembrane region" description="Helical" evidence="1">
    <location>
        <begin position="6"/>
        <end position="23"/>
    </location>
</feature>
<keyword evidence="1" id="KW-0812">Transmembrane</keyword>
<sequence>MNKKVLSGIVTVVILAVAGYYFFQNISGKTDLMMTYIDETNYLTEDYNNILSEEEMIASDEELFLFTVEVVIPELERLVKETQDYGKSISNEDLKEVHALHVQAMELRLQADEAWVNEEDAYELYEESDRLYDEYEKDLQRLASKWGVKIEWEQ</sequence>
<reference evidence="3" key="1">
    <citation type="submission" date="2016-10" db="EMBL/GenBank/DDBJ databases">
        <authorList>
            <person name="Varghese N."/>
            <person name="Submissions S."/>
        </authorList>
    </citation>
    <scope>NUCLEOTIDE SEQUENCE [LARGE SCALE GENOMIC DNA]</scope>
    <source>
        <strain evidence="3">SP</strain>
    </source>
</reference>
<keyword evidence="1" id="KW-0472">Membrane</keyword>
<dbReference type="AlphaFoldDB" id="A0A1H3I506"/>
<keyword evidence="3" id="KW-1185">Reference proteome</keyword>
<evidence type="ECO:0000256" key="1">
    <source>
        <dbReference type="SAM" id="Phobius"/>
    </source>
</evidence>
<name>A0A1H3I506_9BACI</name>
<evidence type="ECO:0000313" key="2">
    <source>
        <dbReference type="EMBL" id="SDY22525.1"/>
    </source>
</evidence>
<dbReference type="OrthoDB" id="2872712at2"/>
<dbReference type="Proteomes" id="UP000198935">
    <property type="component" value="Unassembled WGS sequence"/>
</dbReference>
<organism evidence="2 3">
    <name type="scientific">Evansella caseinilytica</name>
    <dbReference type="NCBI Taxonomy" id="1503961"/>
    <lineage>
        <taxon>Bacteria</taxon>
        <taxon>Bacillati</taxon>
        <taxon>Bacillota</taxon>
        <taxon>Bacilli</taxon>
        <taxon>Bacillales</taxon>
        <taxon>Bacillaceae</taxon>
        <taxon>Evansella</taxon>
    </lineage>
</organism>
<proteinExistence type="predicted"/>